<dbReference type="RefSeq" id="XP_009015775.1">
    <property type="nucleotide sequence ID" value="XM_009017527.1"/>
</dbReference>
<keyword evidence="3" id="KW-1185">Reference proteome</keyword>
<dbReference type="KEGG" id="hro:HELRODRAFT_160578"/>
<protein>
    <submittedName>
        <fullName evidence="1 2">Uncharacterized protein</fullName>
    </submittedName>
</protein>
<dbReference type="EMBL" id="AMQM01000622">
    <property type="status" value="NOT_ANNOTATED_CDS"/>
    <property type="molecule type" value="Genomic_DNA"/>
</dbReference>
<dbReference type="CTD" id="20198809"/>
<evidence type="ECO:0000313" key="3">
    <source>
        <dbReference type="Proteomes" id="UP000015101"/>
    </source>
</evidence>
<name>T1EQF9_HELRO</name>
<dbReference type="Proteomes" id="UP000015101">
    <property type="component" value="Unassembled WGS sequence"/>
</dbReference>
<organism evidence="2 3">
    <name type="scientific">Helobdella robusta</name>
    <name type="common">Californian leech</name>
    <dbReference type="NCBI Taxonomy" id="6412"/>
    <lineage>
        <taxon>Eukaryota</taxon>
        <taxon>Metazoa</taxon>
        <taxon>Spiralia</taxon>
        <taxon>Lophotrochozoa</taxon>
        <taxon>Annelida</taxon>
        <taxon>Clitellata</taxon>
        <taxon>Hirudinea</taxon>
        <taxon>Rhynchobdellida</taxon>
        <taxon>Glossiphoniidae</taxon>
        <taxon>Helobdella</taxon>
    </lineage>
</organism>
<dbReference type="EnsemblMetazoa" id="HelroT160578">
    <property type="protein sequence ID" value="HelroP160578"/>
    <property type="gene ID" value="HelroG160578"/>
</dbReference>
<proteinExistence type="predicted"/>
<dbReference type="HOGENOM" id="CLU_2087401_0_0_1"/>
<accession>T1EQF9</accession>
<dbReference type="GeneID" id="20198809"/>
<dbReference type="InParanoid" id="T1EQF9"/>
<dbReference type="EMBL" id="KB096324">
    <property type="protein sequence ID" value="ESO06407.1"/>
    <property type="molecule type" value="Genomic_DNA"/>
</dbReference>
<reference evidence="1 3" key="2">
    <citation type="journal article" date="2013" name="Nature">
        <title>Insights into bilaterian evolution from three spiralian genomes.</title>
        <authorList>
            <person name="Simakov O."/>
            <person name="Marletaz F."/>
            <person name="Cho S.J."/>
            <person name="Edsinger-Gonzales E."/>
            <person name="Havlak P."/>
            <person name="Hellsten U."/>
            <person name="Kuo D.H."/>
            <person name="Larsson T."/>
            <person name="Lv J."/>
            <person name="Arendt D."/>
            <person name="Savage R."/>
            <person name="Osoegawa K."/>
            <person name="de Jong P."/>
            <person name="Grimwood J."/>
            <person name="Chapman J.A."/>
            <person name="Shapiro H."/>
            <person name="Aerts A."/>
            <person name="Otillar R.P."/>
            <person name="Terry A.Y."/>
            <person name="Boore J.L."/>
            <person name="Grigoriev I.V."/>
            <person name="Lindberg D.R."/>
            <person name="Seaver E.C."/>
            <person name="Weisblat D.A."/>
            <person name="Putnam N.H."/>
            <person name="Rokhsar D.S."/>
        </authorList>
    </citation>
    <scope>NUCLEOTIDE SEQUENCE</scope>
</reference>
<evidence type="ECO:0000313" key="2">
    <source>
        <dbReference type="EnsemblMetazoa" id="HelroP160578"/>
    </source>
</evidence>
<reference evidence="2" key="3">
    <citation type="submission" date="2015-06" db="UniProtKB">
        <authorList>
            <consortium name="EnsemblMetazoa"/>
        </authorList>
    </citation>
    <scope>IDENTIFICATION</scope>
</reference>
<gene>
    <name evidence="2" type="primary">20198809</name>
    <name evidence="1" type="ORF">HELRODRAFT_160578</name>
</gene>
<dbReference type="EMBL" id="AMQM01000623">
    <property type="status" value="NOT_ANNOTATED_CDS"/>
    <property type="molecule type" value="Genomic_DNA"/>
</dbReference>
<dbReference type="AlphaFoldDB" id="T1EQF9"/>
<evidence type="ECO:0000313" key="1">
    <source>
        <dbReference type="EMBL" id="ESO06407.1"/>
    </source>
</evidence>
<sequence>MYNLVMLKDNFEKKDRTQIGSGFRSVPTHHQDFDSDPETTDLKLVHMSLPIIRMQSGAWFQDKCLASSQKRKLPCCASHMKSATDSDRTELNYLVLSRSILKVSTDISLVNISSSNM</sequence>
<reference evidence="3" key="1">
    <citation type="submission" date="2012-12" db="EMBL/GenBank/DDBJ databases">
        <authorList>
            <person name="Hellsten U."/>
            <person name="Grimwood J."/>
            <person name="Chapman J.A."/>
            <person name="Shapiro H."/>
            <person name="Aerts A."/>
            <person name="Otillar R.P."/>
            <person name="Terry A.Y."/>
            <person name="Boore J.L."/>
            <person name="Simakov O."/>
            <person name="Marletaz F."/>
            <person name="Cho S.-J."/>
            <person name="Edsinger-Gonzales E."/>
            <person name="Havlak P."/>
            <person name="Kuo D.-H."/>
            <person name="Larsson T."/>
            <person name="Lv J."/>
            <person name="Arendt D."/>
            <person name="Savage R."/>
            <person name="Osoegawa K."/>
            <person name="de Jong P."/>
            <person name="Lindberg D.R."/>
            <person name="Seaver E.C."/>
            <person name="Weisblat D.A."/>
            <person name="Putnam N.H."/>
            <person name="Grigoriev I.V."/>
            <person name="Rokhsar D.S."/>
        </authorList>
    </citation>
    <scope>NUCLEOTIDE SEQUENCE</scope>
</reference>